<evidence type="ECO:0000256" key="3">
    <source>
        <dbReference type="ARBA" id="ARBA00023273"/>
    </source>
</evidence>
<dbReference type="Proteomes" id="UP000664991">
    <property type="component" value="Unassembled WGS sequence"/>
</dbReference>
<feature type="compositionally biased region" description="Low complexity" evidence="5">
    <location>
        <begin position="126"/>
        <end position="139"/>
    </location>
</feature>
<comment type="subcellular location">
    <subcellularLocation>
        <location evidence="1">Cell projection</location>
        <location evidence="1">Cilium</location>
    </subcellularLocation>
</comment>
<evidence type="ECO:0000313" key="7">
    <source>
        <dbReference type="EMBL" id="KAG5207884.1"/>
    </source>
</evidence>
<evidence type="ECO:0000256" key="1">
    <source>
        <dbReference type="ARBA" id="ARBA00004138"/>
    </source>
</evidence>
<feature type="coiled-coil region" evidence="4">
    <location>
        <begin position="411"/>
        <end position="442"/>
    </location>
</feature>
<dbReference type="PANTHER" id="PTHR15654:SF1">
    <property type="entry name" value="COILED-COIL DOMAIN-CONTAINING PROTEIN 96"/>
    <property type="match status" value="1"/>
</dbReference>
<name>A0A836AG29_SHEEP</name>
<reference evidence="7 8" key="1">
    <citation type="submission" date="2020-12" db="EMBL/GenBank/DDBJ databases">
        <title>De novo assembly of Tibetan sheep genome.</title>
        <authorList>
            <person name="Li X."/>
        </authorList>
    </citation>
    <scope>NUCLEOTIDE SEQUENCE [LARGE SCALE GENOMIC DNA]</scope>
    <source>
        <tissue evidence="7">Heart</tissue>
    </source>
</reference>
<dbReference type="InterPro" id="IPR051885">
    <property type="entry name" value="CC_CF"/>
</dbReference>
<feature type="region of interest" description="Disordered" evidence="5">
    <location>
        <begin position="1"/>
        <end position="199"/>
    </location>
</feature>
<feature type="domain" description="CCDC113/CCDC96 coiled-coil" evidence="6">
    <location>
        <begin position="369"/>
        <end position="543"/>
    </location>
</feature>
<gene>
    <name evidence="7" type="ORF">JEQ12_017648</name>
</gene>
<evidence type="ECO:0000259" key="6">
    <source>
        <dbReference type="Pfam" id="PF13870"/>
    </source>
</evidence>
<dbReference type="Pfam" id="PF13870">
    <property type="entry name" value="CCDC113_CCDC96_CC"/>
    <property type="match status" value="1"/>
</dbReference>
<keyword evidence="3" id="KW-0966">Cell projection</keyword>
<accession>A0A836AG29</accession>
<proteinExistence type="predicted"/>
<feature type="compositionally biased region" description="Basic and acidic residues" evidence="5">
    <location>
        <begin position="93"/>
        <end position="102"/>
    </location>
</feature>
<dbReference type="GO" id="GO:0036064">
    <property type="term" value="C:ciliary basal body"/>
    <property type="evidence" value="ECO:0007669"/>
    <property type="project" value="TreeGrafter"/>
</dbReference>
<dbReference type="InterPro" id="IPR025254">
    <property type="entry name" value="CCDC113/CCDC96_CC"/>
</dbReference>
<dbReference type="AlphaFoldDB" id="A0A836AG29"/>
<feature type="compositionally biased region" description="Acidic residues" evidence="5">
    <location>
        <begin position="104"/>
        <end position="125"/>
    </location>
</feature>
<organism evidence="7 8">
    <name type="scientific">Ovis aries</name>
    <name type="common">Sheep</name>
    <dbReference type="NCBI Taxonomy" id="9940"/>
    <lineage>
        <taxon>Eukaryota</taxon>
        <taxon>Metazoa</taxon>
        <taxon>Chordata</taxon>
        <taxon>Craniata</taxon>
        <taxon>Vertebrata</taxon>
        <taxon>Euteleostomi</taxon>
        <taxon>Mammalia</taxon>
        <taxon>Eutheria</taxon>
        <taxon>Laurasiatheria</taxon>
        <taxon>Artiodactyla</taxon>
        <taxon>Ruminantia</taxon>
        <taxon>Pecora</taxon>
        <taxon>Bovidae</taxon>
        <taxon>Caprinae</taxon>
        <taxon>Ovis</taxon>
    </lineage>
</organism>
<dbReference type="EMBL" id="JAEMGP010000006">
    <property type="protein sequence ID" value="KAG5207884.1"/>
    <property type="molecule type" value="Genomic_DNA"/>
</dbReference>
<evidence type="ECO:0000313" key="8">
    <source>
        <dbReference type="Proteomes" id="UP000664991"/>
    </source>
</evidence>
<evidence type="ECO:0000256" key="2">
    <source>
        <dbReference type="ARBA" id="ARBA00023054"/>
    </source>
</evidence>
<dbReference type="GO" id="GO:0060271">
    <property type="term" value="P:cilium assembly"/>
    <property type="evidence" value="ECO:0007669"/>
    <property type="project" value="TreeGrafter"/>
</dbReference>
<evidence type="ECO:0000256" key="5">
    <source>
        <dbReference type="SAM" id="MobiDB-lite"/>
    </source>
</evidence>
<comment type="caution">
    <text evidence="7">The sequence shown here is derived from an EMBL/GenBank/DDBJ whole genome shotgun (WGS) entry which is preliminary data.</text>
</comment>
<sequence>MDDHTGDPETEDGEVESLASQLSGVKASSVPQSPGEPAEPEPVTKTVEASEEGAAAPKPAKSQEGLAVTEAAGEEEPGELESPAEAQEEAEPGEPREARPGEPAEPEPEEPEGEGVEEEGEEEEVVAAAVVAAAAAAAEPGRKEVPSQISLQQTAAGKEDAAAARGAEREGQVEEEEESEASEEGLEARVSQKDEDKLRNLDEGLGLEPYDWSEEVQKQQEQQLRAELLEQYRALVVERGRYQRYNIYLQHKIFEALRKKKGVEAAAEAPGGDKGAEPEAPEKEQAYLRHLAVLEDLRKQEADDLRWYHNELDQLKLQCQEKVSRVDKEWRRFQALKKQVVMQAMGSCRMRGGRQVALREVEQIQALEDKKEKEMSAVRLENVQLKQSLVHFETRMRTQEDLTEGLLLIDFEQLKIENQTFNEKVEERNEELLKLRSKVTNNVQIITHVKEKLHFVDIENMCKKADLMEIEAQVARKRDILTKTKQARDGLRLDNIRLNQKCGLLGKESLLRDMEEKVDRTEVLNQRLASLKHHHAGLVLSCRGVKQKIREAKAFLPS</sequence>
<feature type="compositionally biased region" description="Basic and acidic residues" evidence="5">
    <location>
        <begin position="186"/>
        <end position="199"/>
    </location>
</feature>
<feature type="compositionally biased region" description="Basic and acidic residues" evidence="5">
    <location>
        <begin position="157"/>
        <end position="172"/>
    </location>
</feature>
<evidence type="ECO:0000256" key="4">
    <source>
        <dbReference type="SAM" id="Coils"/>
    </source>
</evidence>
<dbReference type="GO" id="GO:0005930">
    <property type="term" value="C:axoneme"/>
    <property type="evidence" value="ECO:0007669"/>
    <property type="project" value="TreeGrafter"/>
</dbReference>
<keyword evidence="2 4" id="KW-0175">Coiled coil</keyword>
<protein>
    <recommendedName>
        <fullName evidence="6">CCDC113/CCDC96 coiled-coil domain-containing protein</fullName>
    </recommendedName>
</protein>
<feature type="compositionally biased region" description="Acidic residues" evidence="5">
    <location>
        <begin position="173"/>
        <end position="185"/>
    </location>
</feature>
<dbReference type="PANTHER" id="PTHR15654">
    <property type="entry name" value="COILED-COIL DOMAIN-CONTAINING PROTEIN 113-RELATED"/>
    <property type="match status" value="1"/>
</dbReference>